<comment type="caution">
    <text evidence="7">The sequence shown here is derived from an EMBL/GenBank/DDBJ whole genome shotgun (WGS) entry which is preliminary data.</text>
</comment>
<evidence type="ECO:0000256" key="1">
    <source>
        <dbReference type="ARBA" id="ARBA00004196"/>
    </source>
</evidence>
<dbReference type="SUPFAM" id="SSF52833">
    <property type="entry name" value="Thioredoxin-like"/>
    <property type="match status" value="1"/>
</dbReference>
<name>A0ABT4PHJ6_9BACT</name>
<dbReference type="InterPro" id="IPR013766">
    <property type="entry name" value="Thioredoxin_domain"/>
</dbReference>
<gene>
    <name evidence="7" type="ORF">O6P32_07385</name>
</gene>
<feature type="signal peptide" evidence="5">
    <location>
        <begin position="1"/>
        <end position="19"/>
    </location>
</feature>
<dbReference type="InterPro" id="IPR017937">
    <property type="entry name" value="Thioredoxin_CS"/>
</dbReference>
<dbReference type="PROSITE" id="PS51352">
    <property type="entry name" value="THIOREDOXIN_2"/>
    <property type="match status" value="1"/>
</dbReference>
<evidence type="ECO:0000313" key="8">
    <source>
        <dbReference type="Proteomes" id="UP001141933"/>
    </source>
</evidence>
<dbReference type="RefSeq" id="WP_269877736.1">
    <property type="nucleotide sequence ID" value="NZ_JAPZVM010000004.1"/>
</dbReference>
<accession>A0ABT4PHJ6</accession>
<dbReference type="InterPro" id="IPR036249">
    <property type="entry name" value="Thioredoxin-like_sf"/>
</dbReference>
<keyword evidence="5" id="KW-0732">Signal</keyword>
<dbReference type="PANTHER" id="PTHR42852">
    <property type="entry name" value="THIOL:DISULFIDE INTERCHANGE PROTEIN DSBE"/>
    <property type="match status" value="1"/>
</dbReference>
<dbReference type="EMBL" id="JAPZVM010000004">
    <property type="protein sequence ID" value="MCZ8372532.1"/>
    <property type="molecule type" value="Genomic_DNA"/>
</dbReference>
<dbReference type="Proteomes" id="UP001141933">
    <property type="component" value="Unassembled WGS sequence"/>
</dbReference>
<dbReference type="Pfam" id="PF08534">
    <property type="entry name" value="Redoxin"/>
    <property type="match status" value="1"/>
</dbReference>
<feature type="domain" description="Thioredoxin" evidence="6">
    <location>
        <begin position="409"/>
        <end position="570"/>
    </location>
</feature>
<dbReference type="InterPro" id="IPR013740">
    <property type="entry name" value="Redoxin"/>
</dbReference>
<dbReference type="InterPro" id="IPR050553">
    <property type="entry name" value="Thioredoxin_ResA/DsbE_sf"/>
</dbReference>
<protein>
    <submittedName>
        <fullName evidence="7">Redoxin family protein</fullName>
    </submittedName>
</protein>
<organism evidence="7 8">
    <name type="scientific">Phocaeicola acetigenes</name>
    <dbReference type="NCBI Taxonomy" id="3016083"/>
    <lineage>
        <taxon>Bacteria</taxon>
        <taxon>Pseudomonadati</taxon>
        <taxon>Bacteroidota</taxon>
        <taxon>Bacteroidia</taxon>
        <taxon>Bacteroidales</taxon>
        <taxon>Bacteroidaceae</taxon>
        <taxon>Phocaeicola</taxon>
    </lineage>
</organism>
<reference evidence="7" key="1">
    <citation type="submission" date="2022-12" db="EMBL/GenBank/DDBJ databases">
        <title>Phocaeicola acetigenes sp. nov., isolated feces from a healthy human.</title>
        <authorList>
            <person name="Do H."/>
            <person name="Ha Y.B."/>
            <person name="Kim J.-S."/>
            <person name="Suh M.K."/>
            <person name="Kim H.S."/>
            <person name="Lee J.-S."/>
        </authorList>
    </citation>
    <scope>NUCLEOTIDE SEQUENCE</scope>
    <source>
        <strain evidence="7">KGMB11183</strain>
    </source>
</reference>
<feature type="chain" id="PRO_5046429822" evidence="5">
    <location>
        <begin position="20"/>
        <end position="570"/>
    </location>
</feature>
<keyword evidence="4" id="KW-0676">Redox-active center</keyword>
<keyword evidence="2" id="KW-0201">Cytochrome c-type biogenesis</keyword>
<dbReference type="PROSITE" id="PS00194">
    <property type="entry name" value="THIOREDOXIN_1"/>
    <property type="match status" value="1"/>
</dbReference>
<keyword evidence="8" id="KW-1185">Reference proteome</keyword>
<evidence type="ECO:0000256" key="4">
    <source>
        <dbReference type="ARBA" id="ARBA00023284"/>
    </source>
</evidence>
<dbReference type="CDD" id="cd02966">
    <property type="entry name" value="TlpA_like_family"/>
    <property type="match status" value="1"/>
</dbReference>
<evidence type="ECO:0000256" key="3">
    <source>
        <dbReference type="ARBA" id="ARBA00023157"/>
    </source>
</evidence>
<evidence type="ECO:0000259" key="6">
    <source>
        <dbReference type="PROSITE" id="PS51352"/>
    </source>
</evidence>
<proteinExistence type="predicted"/>
<sequence length="570" mass="65290">MKWAWIYCVLCLICLHTQAGIYHKRDINNPCFVTSNTSRIEFKRLVLTEEQTQADAVFYGTPGEVAVISSDTYLTSGTQKFMLRESDCLSIDGQTEPERIPESGRMEVTLSFEPIPRDVQIVDFVSEQEGWKIWGIQLNEAEPYVYVPSFLETQYLTPTPSLPEPRLQPGRTIINGYILGYSEEMEMEVVFRHADWLFPNDWGRNVKVRQDGSFHIEAELLMAGGAKLQINCAQLDLFLVPGEEMTVYIHLPRLSMSASRVLSHLYRDKQKAWFDGGEKNLNTELARWGYPLVADSDKHMNKLLTSLHHHKEAGKGYKEYVETNLLLDSYIRGTKQGEVKEEVVSPYAWYGYDYADYASLLYNNRQPQSEMWKEVVLAKSVCSNLIKNRKLESSDKKVMKGFHQTELCTYINKKAEIIESITRQNKAEDGYVIAELDSLVSGADILPSIISSYRGKAVLIDFWATWCGPCRRSMWAMRSLRKDMISKDVVYVYVTGPSSPEDIWKTAITEIKGVHYRLTQSQWDYLCRTYGIKGIPGYIIISYDGKLQDRYVGFPGVDVLQKDLLRASGQ</sequence>
<evidence type="ECO:0000313" key="7">
    <source>
        <dbReference type="EMBL" id="MCZ8372532.1"/>
    </source>
</evidence>
<dbReference type="Gene3D" id="3.40.30.10">
    <property type="entry name" value="Glutaredoxin"/>
    <property type="match status" value="1"/>
</dbReference>
<keyword evidence="3" id="KW-1015">Disulfide bond</keyword>
<dbReference type="PANTHER" id="PTHR42852:SF6">
    <property type="entry name" value="THIOL:DISULFIDE INTERCHANGE PROTEIN DSBE"/>
    <property type="match status" value="1"/>
</dbReference>
<evidence type="ECO:0000256" key="5">
    <source>
        <dbReference type="SAM" id="SignalP"/>
    </source>
</evidence>
<comment type="subcellular location">
    <subcellularLocation>
        <location evidence="1">Cell envelope</location>
    </subcellularLocation>
</comment>
<evidence type="ECO:0000256" key="2">
    <source>
        <dbReference type="ARBA" id="ARBA00022748"/>
    </source>
</evidence>